<sequence>MPLSRSSSLSSIASIPMAADDGTDTPTIKTKRTRKRFSPEQLIILETAYRVTSHPSRDEREVIAKKTELDVKSVTIWFQNKRQTERKVALTNPLKTNGPFTLSNISSIFSAPSHATPSTHPYPIPSHSSQASSQSGSKSPTQLRTSSSYLSLDHVASRAELPVYEPRTPRRSKRAASPDSNYDLNSAVWEDMPSSPIQPEPDSRSAKSISPDSPTTREYLDFAAMRRSNGKRARGRKSLEWACAAARLNAEREDENEDEPHDTPSSSSLRVLDWDRLPLAPSQSFDTESISTCIDDEKTECAETEVESLEDSHEAITPSNSQNIGSNSALSRNLSRTKQPLDLEHPSILTYSQERIDDMEIQDNYKDLMDVAWALCGLGTQRT</sequence>
<evidence type="ECO:0000313" key="9">
    <source>
        <dbReference type="EMBL" id="PAV22600.1"/>
    </source>
</evidence>
<dbReference type="PROSITE" id="PS00027">
    <property type="entry name" value="HOMEOBOX_1"/>
    <property type="match status" value="1"/>
</dbReference>
<gene>
    <name evidence="9" type="ORF">PNOK_0255700</name>
</gene>
<feature type="region of interest" description="Disordered" evidence="7">
    <location>
        <begin position="249"/>
        <end position="270"/>
    </location>
</feature>
<dbReference type="SUPFAM" id="SSF46689">
    <property type="entry name" value="Homeodomain-like"/>
    <property type="match status" value="1"/>
</dbReference>
<proteinExistence type="predicted"/>
<feature type="region of interest" description="Disordered" evidence="7">
    <location>
        <begin position="112"/>
        <end position="218"/>
    </location>
</feature>
<dbReference type="PANTHER" id="PTHR24208:SF166">
    <property type="entry name" value="LIM HOMEOBOX TRANSCRIPTION FACTOR 1 ALPHA, ISOFORM B"/>
    <property type="match status" value="1"/>
</dbReference>
<dbReference type="InterPro" id="IPR009057">
    <property type="entry name" value="Homeodomain-like_sf"/>
</dbReference>
<comment type="caution">
    <text evidence="9">The sequence shown here is derived from an EMBL/GenBank/DDBJ whole genome shotgun (WGS) entry which is preliminary data.</text>
</comment>
<evidence type="ECO:0000256" key="4">
    <source>
        <dbReference type="ARBA" id="ARBA00023242"/>
    </source>
</evidence>
<dbReference type="PROSITE" id="PS50071">
    <property type="entry name" value="HOMEOBOX_2"/>
    <property type="match status" value="1"/>
</dbReference>
<organism evidence="9 10">
    <name type="scientific">Pyrrhoderma noxium</name>
    <dbReference type="NCBI Taxonomy" id="2282107"/>
    <lineage>
        <taxon>Eukaryota</taxon>
        <taxon>Fungi</taxon>
        <taxon>Dikarya</taxon>
        <taxon>Basidiomycota</taxon>
        <taxon>Agaricomycotina</taxon>
        <taxon>Agaricomycetes</taxon>
        <taxon>Hymenochaetales</taxon>
        <taxon>Hymenochaetaceae</taxon>
        <taxon>Pyrrhoderma</taxon>
    </lineage>
</organism>
<dbReference type="InterPro" id="IPR050453">
    <property type="entry name" value="LIM_Homeobox_TF"/>
</dbReference>
<evidence type="ECO:0000259" key="8">
    <source>
        <dbReference type="PROSITE" id="PS50071"/>
    </source>
</evidence>
<evidence type="ECO:0000256" key="3">
    <source>
        <dbReference type="ARBA" id="ARBA00023155"/>
    </source>
</evidence>
<dbReference type="PANTHER" id="PTHR24208">
    <property type="entry name" value="LIM/HOMEOBOX PROTEIN LHX"/>
    <property type="match status" value="1"/>
</dbReference>
<dbReference type="STRING" id="2282107.A0A286USP1"/>
<dbReference type="GO" id="GO:0005634">
    <property type="term" value="C:nucleus"/>
    <property type="evidence" value="ECO:0007669"/>
    <property type="project" value="UniProtKB-SubCell"/>
</dbReference>
<dbReference type="InParanoid" id="A0A286USP1"/>
<accession>A0A286USP1</accession>
<dbReference type="Gene3D" id="1.10.10.60">
    <property type="entry name" value="Homeodomain-like"/>
    <property type="match status" value="1"/>
</dbReference>
<feature type="region of interest" description="Disordered" evidence="7">
    <location>
        <begin position="1"/>
        <end position="35"/>
    </location>
</feature>
<reference evidence="9 10" key="1">
    <citation type="journal article" date="2017" name="Mol. Ecol.">
        <title>Comparative and population genomic landscape of Phellinus noxius: A hypervariable fungus causing root rot in trees.</title>
        <authorList>
            <person name="Chung C.L."/>
            <person name="Lee T.J."/>
            <person name="Akiba M."/>
            <person name="Lee H.H."/>
            <person name="Kuo T.H."/>
            <person name="Liu D."/>
            <person name="Ke H.M."/>
            <person name="Yokoi T."/>
            <person name="Roa M.B."/>
            <person name="Lu M.J."/>
            <person name="Chang Y.Y."/>
            <person name="Ann P.J."/>
            <person name="Tsai J.N."/>
            <person name="Chen C.Y."/>
            <person name="Tzean S.S."/>
            <person name="Ota Y."/>
            <person name="Hattori T."/>
            <person name="Sahashi N."/>
            <person name="Liou R.F."/>
            <person name="Kikuchi T."/>
            <person name="Tsai I.J."/>
        </authorList>
    </citation>
    <scope>NUCLEOTIDE SEQUENCE [LARGE SCALE GENOMIC DNA]</scope>
    <source>
        <strain evidence="9 10">FFPRI411160</strain>
    </source>
</reference>
<dbReference type="AlphaFoldDB" id="A0A286USP1"/>
<evidence type="ECO:0000313" key="10">
    <source>
        <dbReference type="Proteomes" id="UP000217199"/>
    </source>
</evidence>
<dbReference type="EMBL" id="NBII01000002">
    <property type="protein sequence ID" value="PAV22600.1"/>
    <property type="molecule type" value="Genomic_DNA"/>
</dbReference>
<feature type="compositionally biased region" description="Low complexity" evidence="7">
    <location>
        <begin position="125"/>
        <end position="142"/>
    </location>
</feature>
<dbReference type="OrthoDB" id="6159439at2759"/>
<evidence type="ECO:0000256" key="2">
    <source>
        <dbReference type="ARBA" id="ARBA00023125"/>
    </source>
</evidence>
<name>A0A286USP1_9AGAM</name>
<evidence type="ECO:0000256" key="1">
    <source>
        <dbReference type="ARBA" id="ARBA00004123"/>
    </source>
</evidence>
<keyword evidence="3 5" id="KW-0371">Homeobox</keyword>
<dbReference type="Proteomes" id="UP000217199">
    <property type="component" value="Unassembled WGS sequence"/>
</dbReference>
<dbReference type="GO" id="GO:0000981">
    <property type="term" value="F:DNA-binding transcription factor activity, RNA polymerase II-specific"/>
    <property type="evidence" value="ECO:0007669"/>
    <property type="project" value="InterPro"/>
</dbReference>
<dbReference type="CDD" id="cd00086">
    <property type="entry name" value="homeodomain"/>
    <property type="match status" value="1"/>
</dbReference>
<dbReference type="InterPro" id="IPR017970">
    <property type="entry name" value="Homeobox_CS"/>
</dbReference>
<dbReference type="GO" id="GO:0000977">
    <property type="term" value="F:RNA polymerase II transcription regulatory region sequence-specific DNA binding"/>
    <property type="evidence" value="ECO:0007669"/>
    <property type="project" value="TreeGrafter"/>
</dbReference>
<feature type="domain" description="Homeobox" evidence="8">
    <location>
        <begin position="28"/>
        <end position="88"/>
    </location>
</feature>
<comment type="subcellular location">
    <subcellularLocation>
        <location evidence="1 5 6">Nucleus</location>
    </subcellularLocation>
</comment>
<dbReference type="InterPro" id="IPR001356">
    <property type="entry name" value="HD"/>
</dbReference>
<evidence type="ECO:0000256" key="5">
    <source>
        <dbReference type="PROSITE-ProRule" id="PRU00108"/>
    </source>
</evidence>
<keyword evidence="2 5" id="KW-0238">DNA-binding</keyword>
<dbReference type="SMART" id="SM00389">
    <property type="entry name" value="HOX"/>
    <property type="match status" value="1"/>
</dbReference>
<keyword evidence="4 5" id="KW-0539">Nucleus</keyword>
<protein>
    <submittedName>
        <fullName evidence="9">Homeodomain transcription factor</fullName>
    </submittedName>
</protein>
<feature type="compositionally biased region" description="Polar residues" evidence="7">
    <location>
        <begin position="206"/>
        <end position="216"/>
    </location>
</feature>
<dbReference type="Pfam" id="PF00046">
    <property type="entry name" value="Homeodomain"/>
    <property type="match status" value="1"/>
</dbReference>
<evidence type="ECO:0000256" key="7">
    <source>
        <dbReference type="SAM" id="MobiDB-lite"/>
    </source>
</evidence>
<feature type="compositionally biased region" description="Low complexity" evidence="7">
    <location>
        <begin position="1"/>
        <end position="28"/>
    </location>
</feature>
<feature type="DNA-binding region" description="Homeobox" evidence="5">
    <location>
        <begin position="30"/>
        <end position="89"/>
    </location>
</feature>
<keyword evidence="10" id="KW-1185">Reference proteome</keyword>
<evidence type="ECO:0000256" key="6">
    <source>
        <dbReference type="RuleBase" id="RU000682"/>
    </source>
</evidence>